<evidence type="ECO:0000259" key="5">
    <source>
        <dbReference type="Pfam" id="PF25789"/>
    </source>
</evidence>
<feature type="domain" description="NAA35-like N-terminal" evidence="4">
    <location>
        <begin position="52"/>
        <end position="156"/>
    </location>
</feature>
<dbReference type="GO" id="GO:0031417">
    <property type="term" value="C:NatC complex"/>
    <property type="evidence" value="ECO:0007669"/>
    <property type="project" value="InterPro"/>
</dbReference>
<sequence length="552" mass="61914">MASRLVQGQEGETGGRLADPPISYPIIPAGEQTVWADVSPLIASACNDLQDGQLIHGENFSLFAAMSALEIMDPKMDAGVEKCGYYSIEEAIENNVAPVPLSLNPTLDVQRVIDVIDHLFSCEATWYKGHTLAQTVFSCIYLLRIERTSSHALLHSYCRIMRATCNAVISVVSDSRTHEPLWLQIGAFMAAYRDLCGCQLRLRDCKLRLGHELMVSVVAILLGDLVMGARQEVLRAAIWPDAIPLLVIGVHWEVVEEDLFTMAYGLPLKGEGDEKCLSILNSVEETISRQLRACKAQSLKKKQLEDIEPLQSNPDLEEGYCRALLCRLRFRKHYYLVLTSMKKPQGKGLELARKHVASCLSELTHITKSQEFLRALSYGFHQDDIQSSTTASGCRPIGFDASLNNRFSAPTPPRATHILSWKEAVSYFQKLLSDLDFVCSLNTDLVLDDVFCFIVQFQKPQPDLVARAHLQILLIQDGKLYGKEFFHDIISRELGLPELTKGKEHQKNEFIVQLGQLIINLLKILCANTAWQRRKLGKILQDWSVLSLQVHA</sequence>
<comment type="similarity">
    <text evidence="2">Belongs to the MAK10 family.</text>
</comment>
<dbReference type="Pfam" id="PF25789">
    <property type="entry name" value="TPR_NAA35"/>
    <property type="match status" value="1"/>
</dbReference>
<dbReference type="AlphaFoldDB" id="A0A8J5I433"/>
<gene>
    <name evidence="6" type="ORF">ZIOFF_009791</name>
</gene>
<comment type="subcellular location">
    <subcellularLocation>
        <location evidence="1">Cytoplasm</location>
    </subcellularLocation>
</comment>
<dbReference type="Pfam" id="PF04112">
    <property type="entry name" value="Mak10"/>
    <property type="match status" value="1"/>
</dbReference>
<evidence type="ECO:0000256" key="1">
    <source>
        <dbReference type="ARBA" id="ARBA00004496"/>
    </source>
</evidence>
<dbReference type="InterPro" id="IPR057982">
    <property type="entry name" value="TPR_NAA35"/>
</dbReference>
<reference evidence="6 7" key="1">
    <citation type="submission" date="2020-08" db="EMBL/GenBank/DDBJ databases">
        <title>Plant Genome Project.</title>
        <authorList>
            <person name="Zhang R.-G."/>
        </authorList>
    </citation>
    <scope>NUCLEOTIDE SEQUENCE [LARGE SCALE GENOMIC DNA]</scope>
    <source>
        <tissue evidence="6">Rhizome</tissue>
    </source>
</reference>
<keyword evidence="7" id="KW-1185">Reference proteome</keyword>
<dbReference type="InterPro" id="IPR007244">
    <property type="entry name" value="Naa35_N"/>
</dbReference>
<dbReference type="InterPro" id="IPR057983">
    <property type="entry name" value="NAA35-like_N"/>
</dbReference>
<dbReference type="PANTHER" id="PTHR21373:SF0">
    <property type="entry name" value="N-ALPHA-ACETYLTRANSFERASE 35, NATC AUXILIARY SUBUNIT"/>
    <property type="match status" value="1"/>
</dbReference>
<name>A0A8J5I433_ZINOF</name>
<proteinExistence type="inferred from homology"/>
<evidence type="ECO:0000256" key="2">
    <source>
        <dbReference type="ARBA" id="ARBA00006289"/>
    </source>
</evidence>
<evidence type="ECO:0000313" key="6">
    <source>
        <dbReference type="EMBL" id="KAG6527665.1"/>
    </source>
</evidence>
<organism evidence="6 7">
    <name type="scientific">Zingiber officinale</name>
    <name type="common">Ginger</name>
    <name type="synonym">Amomum zingiber</name>
    <dbReference type="NCBI Taxonomy" id="94328"/>
    <lineage>
        <taxon>Eukaryota</taxon>
        <taxon>Viridiplantae</taxon>
        <taxon>Streptophyta</taxon>
        <taxon>Embryophyta</taxon>
        <taxon>Tracheophyta</taxon>
        <taxon>Spermatophyta</taxon>
        <taxon>Magnoliopsida</taxon>
        <taxon>Liliopsida</taxon>
        <taxon>Zingiberales</taxon>
        <taxon>Zingiberaceae</taxon>
        <taxon>Zingiber</taxon>
    </lineage>
</organism>
<dbReference type="EMBL" id="JACMSC010000003">
    <property type="protein sequence ID" value="KAG6527665.1"/>
    <property type="molecule type" value="Genomic_DNA"/>
</dbReference>
<keyword evidence="3" id="KW-0963">Cytoplasm</keyword>
<accession>A0A8J5I433</accession>
<evidence type="ECO:0000259" key="4">
    <source>
        <dbReference type="Pfam" id="PF04112"/>
    </source>
</evidence>
<feature type="domain" description="NAA35-like TPR repeats" evidence="5">
    <location>
        <begin position="438"/>
        <end position="550"/>
    </location>
</feature>
<dbReference type="PANTHER" id="PTHR21373">
    <property type="entry name" value="GLUCOSE REPRESSIBLE PROTEIN MAK10"/>
    <property type="match status" value="1"/>
</dbReference>
<dbReference type="Proteomes" id="UP000734854">
    <property type="component" value="Unassembled WGS sequence"/>
</dbReference>
<evidence type="ECO:0000313" key="7">
    <source>
        <dbReference type="Proteomes" id="UP000734854"/>
    </source>
</evidence>
<comment type="caution">
    <text evidence="6">The sequence shown here is derived from an EMBL/GenBank/DDBJ whole genome shotgun (WGS) entry which is preliminary data.</text>
</comment>
<evidence type="ECO:0000256" key="3">
    <source>
        <dbReference type="ARBA" id="ARBA00022490"/>
    </source>
</evidence>
<protein>
    <submittedName>
        <fullName evidence="6">Uncharacterized protein</fullName>
    </submittedName>
</protein>